<dbReference type="InterPro" id="IPR001753">
    <property type="entry name" value="Enoyl-CoA_hydra/iso"/>
</dbReference>
<dbReference type="CDD" id="cd06558">
    <property type="entry name" value="crotonase-like"/>
    <property type="match status" value="1"/>
</dbReference>
<protein>
    <submittedName>
        <fullName evidence="2">Crotonase/enoyl-CoA hydratase family protein</fullName>
    </submittedName>
</protein>
<dbReference type="Proteomes" id="UP000727907">
    <property type="component" value="Unassembled WGS sequence"/>
</dbReference>
<evidence type="ECO:0000256" key="1">
    <source>
        <dbReference type="ARBA" id="ARBA00005254"/>
    </source>
</evidence>
<dbReference type="PANTHER" id="PTHR43149:SF1">
    <property type="entry name" value="DELTA(3,5)-DELTA(2,4)-DIENOYL-COA ISOMERASE, MITOCHONDRIAL"/>
    <property type="match status" value="1"/>
</dbReference>
<organism evidence="2 3">
    <name type="scientific">Reyranella humidisoli</name>
    <dbReference type="NCBI Taxonomy" id="2849149"/>
    <lineage>
        <taxon>Bacteria</taxon>
        <taxon>Pseudomonadati</taxon>
        <taxon>Pseudomonadota</taxon>
        <taxon>Alphaproteobacteria</taxon>
        <taxon>Hyphomicrobiales</taxon>
        <taxon>Reyranellaceae</taxon>
        <taxon>Reyranella</taxon>
    </lineage>
</organism>
<evidence type="ECO:0000313" key="2">
    <source>
        <dbReference type="EMBL" id="MBU8872299.1"/>
    </source>
</evidence>
<evidence type="ECO:0000313" key="3">
    <source>
        <dbReference type="Proteomes" id="UP000727907"/>
    </source>
</evidence>
<keyword evidence="3" id="KW-1185">Reference proteome</keyword>
<comment type="similarity">
    <text evidence="1">Belongs to the enoyl-CoA hydratase/isomerase family.</text>
</comment>
<dbReference type="RefSeq" id="WP_216956120.1">
    <property type="nucleotide sequence ID" value="NZ_JAHOPB010000001.1"/>
</dbReference>
<sequence length="267" mass="28839">MKDRVSIDLKDGVADVRLIRADKMNALDPAMFEGIIEAGAKLATMPGLRCVVLSGEGKAFCAGLDMGSFAAMKAEGDAVPGVRDLTKRTHGIANRPQQCAWLWRELPVPVIAAVHGVAFGGGFQIALGPDIRYATADARFSVMEIKWGLVPDLAGTQLMRHLAREDVVRELTYTGRIFNGVEAREMGFVTKVVDDPRAAALETAREIASKSPDAMRANKRLLNAAVATDAASGLMMESVEQQKLIGSPNQLEAIMSNLQKRSANYRD</sequence>
<accession>A0ABS6IEQ8</accession>
<gene>
    <name evidence="2" type="ORF">KQ910_00920</name>
</gene>
<comment type="caution">
    <text evidence="2">The sequence shown here is derived from an EMBL/GenBank/DDBJ whole genome shotgun (WGS) entry which is preliminary data.</text>
</comment>
<reference evidence="2 3" key="1">
    <citation type="submission" date="2021-06" db="EMBL/GenBank/DDBJ databases">
        <authorList>
            <person name="Lee D.H."/>
        </authorList>
    </citation>
    <scope>NUCLEOTIDE SEQUENCE [LARGE SCALE GENOMIC DNA]</scope>
    <source>
        <strain evidence="2 3">MMS21-HV4-11</strain>
    </source>
</reference>
<name>A0ABS6IEQ8_9HYPH</name>
<dbReference type="Pfam" id="PF00378">
    <property type="entry name" value="ECH_1"/>
    <property type="match status" value="1"/>
</dbReference>
<dbReference type="InterPro" id="IPR045002">
    <property type="entry name" value="Ech1-like"/>
</dbReference>
<dbReference type="NCBIfam" id="NF005699">
    <property type="entry name" value="PRK07509.1"/>
    <property type="match status" value="1"/>
</dbReference>
<dbReference type="EMBL" id="JAHOPB010000001">
    <property type="protein sequence ID" value="MBU8872299.1"/>
    <property type="molecule type" value="Genomic_DNA"/>
</dbReference>
<proteinExistence type="inferred from homology"/>
<dbReference type="PANTHER" id="PTHR43149">
    <property type="entry name" value="ENOYL-COA HYDRATASE"/>
    <property type="match status" value="1"/>
</dbReference>